<dbReference type="EMBL" id="PFBZ01000128">
    <property type="protein sequence ID" value="PIT86476.1"/>
    <property type="molecule type" value="Genomic_DNA"/>
</dbReference>
<evidence type="ECO:0000313" key="3">
    <source>
        <dbReference type="EMBL" id="PIT86476.1"/>
    </source>
</evidence>
<comment type="caution">
    <text evidence="3">The sequence shown here is derived from an EMBL/GenBank/DDBJ whole genome shotgun (WGS) entry which is preliminary data.</text>
</comment>
<name>A0A2M6W0Z8_9BACT</name>
<keyword evidence="1" id="KW-0472">Membrane</keyword>
<dbReference type="Proteomes" id="UP000229362">
    <property type="component" value="Unassembled WGS sequence"/>
</dbReference>
<organism evidence="3 4">
    <name type="scientific">Candidatus Magasanikbacteria bacterium CG10_big_fil_rev_8_21_14_0_10_43_6</name>
    <dbReference type="NCBI Taxonomy" id="1974650"/>
    <lineage>
        <taxon>Bacteria</taxon>
        <taxon>Candidatus Magasanikiibacteriota</taxon>
    </lineage>
</organism>
<proteinExistence type="predicted"/>
<evidence type="ECO:0000256" key="2">
    <source>
        <dbReference type="SAM" id="SignalP"/>
    </source>
</evidence>
<accession>A0A2M6W0Z8</accession>
<feature type="transmembrane region" description="Helical" evidence="1">
    <location>
        <begin position="45"/>
        <end position="69"/>
    </location>
</feature>
<keyword evidence="1" id="KW-0812">Transmembrane</keyword>
<keyword evidence="2" id="KW-0732">Signal</keyword>
<protein>
    <recommendedName>
        <fullName evidence="5">TrbC/VirB2 family protein</fullName>
    </recommendedName>
</protein>
<feature type="transmembrane region" description="Helical" evidence="1">
    <location>
        <begin position="90"/>
        <end position="111"/>
    </location>
</feature>
<gene>
    <name evidence="3" type="ORF">COU33_02915</name>
</gene>
<evidence type="ECO:0000256" key="1">
    <source>
        <dbReference type="SAM" id="Phobius"/>
    </source>
</evidence>
<dbReference type="AlphaFoldDB" id="A0A2M6W0Z8"/>
<evidence type="ECO:0008006" key="5">
    <source>
        <dbReference type="Google" id="ProtNLM"/>
    </source>
</evidence>
<sequence length="167" mass="17296">MSKKILLLPFLLAVLFVPVIASAQYGLDETAGGAGLDQYGSSVSVISGNIIGSLLSFIGVIFFILTVYAGVLWMTARGQEDVIKKAQNTLIAAVIGLTITIGSYAITNFILGSAGGGGNNDGKTPAEICSEIQTEDQCLNTNPDPNNPGVSCTWAQEAGVDQGHCEA</sequence>
<feature type="signal peptide" evidence="2">
    <location>
        <begin position="1"/>
        <end position="23"/>
    </location>
</feature>
<reference evidence="4" key="1">
    <citation type="submission" date="2017-09" db="EMBL/GenBank/DDBJ databases">
        <title>Depth-based differentiation of microbial function through sediment-hosted aquifers and enrichment of novel symbionts in the deep terrestrial subsurface.</title>
        <authorList>
            <person name="Probst A.J."/>
            <person name="Ladd B."/>
            <person name="Jarett J.K."/>
            <person name="Geller-Mcgrath D.E."/>
            <person name="Sieber C.M.K."/>
            <person name="Emerson J.B."/>
            <person name="Anantharaman K."/>
            <person name="Thomas B.C."/>
            <person name="Malmstrom R."/>
            <person name="Stieglmeier M."/>
            <person name="Klingl A."/>
            <person name="Woyke T."/>
            <person name="Ryan C.M."/>
            <person name="Banfield J.F."/>
        </authorList>
    </citation>
    <scope>NUCLEOTIDE SEQUENCE [LARGE SCALE GENOMIC DNA]</scope>
</reference>
<feature type="chain" id="PRO_5014740402" description="TrbC/VirB2 family protein" evidence="2">
    <location>
        <begin position="24"/>
        <end position="167"/>
    </location>
</feature>
<keyword evidence="1" id="KW-1133">Transmembrane helix</keyword>
<evidence type="ECO:0000313" key="4">
    <source>
        <dbReference type="Proteomes" id="UP000229362"/>
    </source>
</evidence>